<dbReference type="InterPro" id="IPR029068">
    <property type="entry name" value="Glyas_Bleomycin-R_OHBP_Dase"/>
</dbReference>
<dbReference type="Proteomes" id="UP000020735">
    <property type="component" value="Unassembled WGS sequence"/>
</dbReference>
<reference evidence="2 3" key="1">
    <citation type="submission" date="2014-02" db="EMBL/GenBank/DDBJ databases">
        <title>Comparative genomics and transcriptomics to identify genetic mechanisms underlying the emergence of carbapenem resistant Acinetobacter baumannii (CRAb).</title>
        <authorList>
            <person name="Harris A.D."/>
            <person name="Johnson K.J."/>
            <person name="George J."/>
            <person name="Shefchek K."/>
            <person name="Daugherty S.C."/>
            <person name="Parankush S."/>
            <person name="Sadzewicz L."/>
            <person name="Tallon L."/>
            <person name="Sengamalay N."/>
            <person name="Hazen T.H."/>
            <person name="Rasko D.A."/>
        </authorList>
    </citation>
    <scope>NUCLEOTIDE SEQUENCE [LARGE SCALE GENOMIC DNA]</scope>
    <source>
        <strain evidence="2 3">99063</strain>
    </source>
</reference>
<dbReference type="CDD" id="cd06588">
    <property type="entry name" value="PhnB_like"/>
    <property type="match status" value="1"/>
</dbReference>
<dbReference type="Gene3D" id="3.10.180.10">
    <property type="entry name" value="2,3-Dihydroxybiphenyl 1,2-Dioxygenase, domain 1"/>
    <property type="match status" value="1"/>
</dbReference>
<keyword evidence="2" id="KW-0489">Methyltransferase</keyword>
<dbReference type="EMBL" id="JEXJ01000002">
    <property type="protein sequence ID" value="EXC53744.1"/>
    <property type="molecule type" value="Genomic_DNA"/>
</dbReference>
<dbReference type="InterPro" id="IPR028973">
    <property type="entry name" value="PhnB-like"/>
</dbReference>
<dbReference type="PATRIC" id="fig|1310630.3.peg.190"/>
<dbReference type="PANTHER" id="PTHR33990:SF1">
    <property type="entry name" value="PROTEIN YJDN"/>
    <property type="match status" value="1"/>
</dbReference>
<dbReference type="GO" id="GO:0032259">
    <property type="term" value="P:methylation"/>
    <property type="evidence" value="ECO:0007669"/>
    <property type="project" value="UniProtKB-KW"/>
</dbReference>
<protein>
    <submittedName>
        <fullName evidence="2">3-demethylubiquinone-9 3-methyltransferase family protein</fullName>
    </submittedName>
</protein>
<dbReference type="SUPFAM" id="SSF54593">
    <property type="entry name" value="Glyoxalase/Bleomycin resistance protein/Dihydroxybiphenyl dioxygenase"/>
    <property type="match status" value="1"/>
</dbReference>
<gene>
    <name evidence="2" type="ORF">J529_0190</name>
</gene>
<dbReference type="InterPro" id="IPR004360">
    <property type="entry name" value="Glyas_Fos-R_dOase_dom"/>
</dbReference>
<evidence type="ECO:0000259" key="1">
    <source>
        <dbReference type="Pfam" id="PF00903"/>
    </source>
</evidence>
<comment type="caution">
    <text evidence="2">The sequence shown here is derived from an EMBL/GenBank/DDBJ whole genome shotgun (WGS) entry which is preliminary data.</text>
</comment>
<evidence type="ECO:0000313" key="3">
    <source>
        <dbReference type="Proteomes" id="UP000020735"/>
    </source>
</evidence>
<proteinExistence type="predicted"/>
<organism evidence="2 3">
    <name type="scientific">Acinetobacter baumannii 99063</name>
    <dbReference type="NCBI Taxonomy" id="1310630"/>
    <lineage>
        <taxon>Bacteria</taxon>
        <taxon>Pseudomonadati</taxon>
        <taxon>Pseudomonadota</taxon>
        <taxon>Gammaproteobacteria</taxon>
        <taxon>Moraxellales</taxon>
        <taxon>Moraxellaceae</taxon>
        <taxon>Acinetobacter</taxon>
        <taxon>Acinetobacter calcoaceticus/baumannii complex</taxon>
    </lineage>
</organism>
<keyword evidence="2" id="KW-0808">Transferase</keyword>
<dbReference type="Pfam" id="PF00903">
    <property type="entry name" value="Glyoxalase"/>
    <property type="match status" value="1"/>
</dbReference>
<sequence length="174" mass="19942">MQLNHYLNFQGQAEQAFNFYKSVFGGEFAMLSRYSDMPPHDGVTLSEAQKNLVLHVSLPINEYTVLMASDVIDQFCTPNSVFTQGNNHYIAINLEKDEQEKAKQLFDALSVNGKIEMPLEKTFWGALYGAFTDQFGVKWMVNCQLDTQFFSPYRDLSVSIRALNIDIRVLRNNH</sequence>
<dbReference type="PANTHER" id="PTHR33990">
    <property type="entry name" value="PROTEIN YJDN-RELATED"/>
    <property type="match status" value="1"/>
</dbReference>
<keyword evidence="2" id="KW-0830">Ubiquinone</keyword>
<dbReference type="AlphaFoldDB" id="A0A009SLC3"/>
<evidence type="ECO:0000313" key="2">
    <source>
        <dbReference type="EMBL" id="EXC53744.1"/>
    </source>
</evidence>
<accession>A0A009SLC3</accession>
<name>A0A009SLC3_ACIBA</name>
<feature type="domain" description="Glyoxalase/fosfomycin resistance/dioxygenase" evidence="1">
    <location>
        <begin position="3"/>
        <end position="141"/>
    </location>
</feature>
<dbReference type="GO" id="GO:0008168">
    <property type="term" value="F:methyltransferase activity"/>
    <property type="evidence" value="ECO:0007669"/>
    <property type="project" value="UniProtKB-KW"/>
</dbReference>